<organism evidence="10 11">
    <name type="scientific">Cnuella takakiae</name>
    <dbReference type="NCBI Taxonomy" id="1302690"/>
    <lineage>
        <taxon>Bacteria</taxon>
        <taxon>Pseudomonadati</taxon>
        <taxon>Bacteroidota</taxon>
        <taxon>Chitinophagia</taxon>
        <taxon>Chitinophagales</taxon>
        <taxon>Chitinophagaceae</taxon>
        <taxon>Cnuella</taxon>
    </lineage>
</organism>
<dbReference type="GO" id="GO:0097431">
    <property type="term" value="C:mitotic spindle pole"/>
    <property type="evidence" value="ECO:0007669"/>
    <property type="project" value="TreeGrafter"/>
</dbReference>
<dbReference type="SUPFAM" id="SSF48452">
    <property type="entry name" value="TPR-like"/>
    <property type="match status" value="1"/>
</dbReference>
<dbReference type="OrthoDB" id="9813878at2"/>
<accession>A0A1M4XRW8</accession>
<evidence type="ECO:0000313" key="11">
    <source>
        <dbReference type="Proteomes" id="UP000184368"/>
    </source>
</evidence>
<evidence type="ECO:0000256" key="5">
    <source>
        <dbReference type="ARBA" id="ARBA00022803"/>
    </source>
</evidence>
<dbReference type="InterPro" id="IPR049039">
    <property type="entry name" value="RMD1-3_a_helical_rpt"/>
</dbReference>
<evidence type="ECO:0000313" key="10">
    <source>
        <dbReference type="EMBL" id="SHE96198.1"/>
    </source>
</evidence>
<feature type="chain" id="PRO_5013110035" description="Regulator of microtubule dynamics protein 1" evidence="9">
    <location>
        <begin position="23"/>
        <end position="249"/>
    </location>
</feature>
<dbReference type="EMBL" id="FQUO01000004">
    <property type="protein sequence ID" value="SHE96198.1"/>
    <property type="molecule type" value="Genomic_DNA"/>
</dbReference>
<dbReference type="Proteomes" id="UP000184368">
    <property type="component" value="Unassembled WGS sequence"/>
</dbReference>
<evidence type="ECO:0000256" key="1">
    <source>
        <dbReference type="ARBA" id="ARBA00004245"/>
    </source>
</evidence>
<dbReference type="InterPro" id="IPR011990">
    <property type="entry name" value="TPR-like_helical_dom_sf"/>
</dbReference>
<dbReference type="GO" id="GO:0005876">
    <property type="term" value="C:spindle microtubule"/>
    <property type="evidence" value="ECO:0007669"/>
    <property type="project" value="TreeGrafter"/>
</dbReference>
<dbReference type="Gene3D" id="1.25.40.10">
    <property type="entry name" value="Tetratricopeptide repeat domain"/>
    <property type="match status" value="1"/>
</dbReference>
<keyword evidence="3" id="KW-0963">Cytoplasm</keyword>
<keyword evidence="6" id="KW-0206">Cytoskeleton</keyword>
<feature type="signal peptide" evidence="9">
    <location>
        <begin position="1"/>
        <end position="22"/>
    </location>
</feature>
<keyword evidence="5" id="KW-0802">TPR repeat</keyword>
<name>A0A1M4XRW8_9BACT</name>
<evidence type="ECO:0000256" key="9">
    <source>
        <dbReference type="SAM" id="SignalP"/>
    </source>
</evidence>
<proteinExistence type="predicted"/>
<evidence type="ECO:0000256" key="3">
    <source>
        <dbReference type="ARBA" id="ARBA00022490"/>
    </source>
</evidence>
<evidence type="ECO:0000256" key="7">
    <source>
        <dbReference type="ARBA" id="ARBA00039966"/>
    </source>
</evidence>
<dbReference type="Pfam" id="PF21033">
    <property type="entry name" value="RMD1-3"/>
    <property type="match status" value="1"/>
</dbReference>
<gene>
    <name evidence="10" type="ORF">SAMN05444008_10416</name>
</gene>
<evidence type="ECO:0000256" key="4">
    <source>
        <dbReference type="ARBA" id="ARBA00022737"/>
    </source>
</evidence>
<evidence type="ECO:0000256" key="2">
    <source>
        <dbReference type="ARBA" id="ARBA00011375"/>
    </source>
</evidence>
<keyword evidence="11" id="KW-1185">Reference proteome</keyword>
<dbReference type="PANTHER" id="PTHR16056:SF16">
    <property type="entry name" value="REGULATOR OF MICROTUBULE DYNAMICS PROTEIN 1"/>
    <property type="match status" value="1"/>
</dbReference>
<protein>
    <recommendedName>
        <fullName evidence="7">Regulator of microtubule dynamics protein 1</fullName>
    </recommendedName>
    <alternativeName>
        <fullName evidence="8">Protein FAM82B</fullName>
    </alternativeName>
</protein>
<dbReference type="GO" id="GO:0005737">
    <property type="term" value="C:cytoplasm"/>
    <property type="evidence" value="ECO:0007669"/>
    <property type="project" value="TreeGrafter"/>
</dbReference>
<keyword evidence="4" id="KW-0677">Repeat</keyword>
<dbReference type="RefSeq" id="WP_073041050.1">
    <property type="nucleotide sequence ID" value="NZ_FQUO01000004.1"/>
</dbReference>
<sequence>MRFLLTLTLFLVHWLAAGQNNASLIQESVQLEQNANEPAALDKLKQVLRTEPNNYYALWKSSELYSRLGISQRDKNNMLAFYRAAQKSAEQAIRVQPNEADGYYVLSVAMGRLALAGPNKEKIAAVKAIKTNAEKAIRYNPNHGRAWHVLGKWHYEISSLNFVERTAVKLFYGGFPESSYQHSIQAYEKAQKLEANFALNYLELAKAYHQTGQDAKARTLLQKLASLPTRTGDDNRIKAEGKALMKELE</sequence>
<comment type="subunit">
    <text evidence="2">Interacts with microtubules.</text>
</comment>
<reference evidence="10 11" key="1">
    <citation type="submission" date="2016-11" db="EMBL/GenBank/DDBJ databases">
        <authorList>
            <person name="Jaros S."/>
            <person name="Januszkiewicz K."/>
            <person name="Wedrychowicz H."/>
        </authorList>
    </citation>
    <scope>NUCLEOTIDE SEQUENCE [LARGE SCALE GENOMIC DNA]</scope>
    <source>
        <strain evidence="10 11">DSM 26897</strain>
    </source>
</reference>
<dbReference type="PANTHER" id="PTHR16056">
    <property type="entry name" value="REGULATOR OF MICROTUBULE DYNAMICS PROTEIN"/>
    <property type="match status" value="1"/>
</dbReference>
<evidence type="ECO:0000256" key="8">
    <source>
        <dbReference type="ARBA" id="ARBA00041958"/>
    </source>
</evidence>
<keyword evidence="9" id="KW-0732">Signal</keyword>
<dbReference type="GO" id="GO:0008017">
    <property type="term" value="F:microtubule binding"/>
    <property type="evidence" value="ECO:0007669"/>
    <property type="project" value="TreeGrafter"/>
</dbReference>
<comment type="subcellular location">
    <subcellularLocation>
        <location evidence="1">Cytoplasm</location>
        <location evidence="1">Cytoskeleton</location>
    </subcellularLocation>
</comment>
<dbReference type="STRING" id="1302690.BUE76_14260"/>
<evidence type="ECO:0000256" key="6">
    <source>
        <dbReference type="ARBA" id="ARBA00023212"/>
    </source>
</evidence>
<dbReference type="AlphaFoldDB" id="A0A1M4XRW8"/>